<evidence type="ECO:0000256" key="1">
    <source>
        <dbReference type="ARBA" id="ARBA00005589"/>
    </source>
</evidence>
<comment type="subunit">
    <text evidence="2 7">Part of the 30S ribosomal subunit.</text>
</comment>
<comment type="similarity">
    <text evidence="1 7 8">Belongs to the bacterial ribosomal protein bS18 family.</text>
</comment>
<gene>
    <name evidence="7 9" type="primary">rps18</name>
</gene>
<evidence type="ECO:0000256" key="5">
    <source>
        <dbReference type="ARBA" id="ARBA00023274"/>
    </source>
</evidence>
<evidence type="ECO:0000256" key="8">
    <source>
        <dbReference type="RuleBase" id="RU003910"/>
    </source>
</evidence>
<dbReference type="NCBIfam" id="TIGR00165">
    <property type="entry name" value="S18"/>
    <property type="match status" value="1"/>
</dbReference>
<keyword evidence="9" id="KW-0150">Chloroplast</keyword>
<dbReference type="InterPro" id="IPR018275">
    <property type="entry name" value="Ribosomal_bS18_CS"/>
</dbReference>
<keyword evidence="9" id="KW-0934">Plastid</keyword>
<dbReference type="GO" id="GO:0005763">
    <property type="term" value="C:mitochondrial small ribosomal subunit"/>
    <property type="evidence" value="ECO:0007669"/>
    <property type="project" value="TreeGrafter"/>
</dbReference>
<keyword evidence="3 7" id="KW-0694">RNA-binding</keyword>
<proteinExistence type="inferred from homology"/>
<evidence type="ECO:0000256" key="6">
    <source>
        <dbReference type="ARBA" id="ARBA00035266"/>
    </source>
</evidence>
<dbReference type="EMBL" id="MH591107">
    <property type="protein sequence ID" value="AYC65250.1"/>
    <property type="molecule type" value="Genomic_DNA"/>
</dbReference>
<dbReference type="PANTHER" id="PTHR13479:SF40">
    <property type="entry name" value="SMALL RIBOSOMAL SUBUNIT PROTEIN BS18M"/>
    <property type="match status" value="1"/>
</dbReference>
<dbReference type="SUPFAM" id="SSF46911">
    <property type="entry name" value="Ribosomal protein S18"/>
    <property type="match status" value="1"/>
</dbReference>
<keyword evidence="4 7" id="KW-0689">Ribosomal protein</keyword>
<organism evidence="9">
    <name type="scientific">Codium arabicum</name>
    <name type="common">Green alga</name>
    <dbReference type="NCBI Taxonomy" id="221038"/>
    <lineage>
        <taxon>Eukaryota</taxon>
        <taxon>Viridiplantae</taxon>
        <taxon>Chlorophyta</taxon>
        <taxon>core chlorophytes</taxon>
        <taxon>Ulvophyceae</taxon>
        <taxon>TCBD clade</taxon>
        <taxon>Bryopsidales</taxon>
        <taxon>Bryopsidineae</taxon>
        <taxon>Codiaceae</taxon>
        <taxon>Codium</taxon>
    </lineage>
</organism>
<evidence type="ECO:0000256" key="2">
    <source>
        <dbReference type="ARBA" id="ARBA00011458"/>
    </source>
</evidence>
<protein>
    <recommendedName>
        <fullName evidence="6 7">Small ribosomal subunit protein bS18c</fullName>
    </recommendedName>
</protein>
<reference evidence="9" key="2">
    <citation type="journal article" date="2019" name="Mol. Phylogenet. Evol.">
        <title>Reassessment of the classification of bryopsidales (chlorophyta) based on chloroplast phylogenomic analyses.</title>
        <authorList>
            <person name="Cremen M.C."/>
            <person name="Leliaert F."/>
            <person name="West J."/>
            <person name="Lam D.W."/>
            <person name="Shimada S."/>
            <person name="Lopez-Bautista J.M."/>
            <person name="Verbruggen H."/>
        </authorList>
    </citation>
    <scope>NUCLEOTIDE SEQUENCE</scope>
</reference>
<dbReference type="Pfam" id="PF01084">
    <property type="entry name" value="Ribosomal_S18"/>
    <property type="match status" value="1"/>
</dbReference>
<evidence type="ECO:0000256" key="3">
    <source>
        <dbReference type="ARBA" id="ARBA00022884"/>
    </source>
</evidence>
<evidence type="ECO:0000256" key="7">
    <source>
        <dbReference type="HAMAP-Rule" id="MF_00270"/>
    </source>
</evidence>
<keyword evidence="7" id="KW-0699">rRNA-binding</keyword>
<accession>A0A386B0N6</accession>
<keyword evidence="5 7" id="KW-0687">Ribonucleoprotein</keyword>
<dbReference type="PRINTS" id="PR00974">
    <property type="entry name" value="RIBOSOMALS18"/>
</dbReference>
<evidence type="ECO:0000313" key="9">
    <source>
        <dbReference type="EMBL" id="AYC65250.1"/>
    </source>
</evidence>
<evidence type="ECO:0000256" key="4">
    <source>
        <dbReference type="ARBA" id="ARBA00022980"/>
    </source>
</evidence>
<reference evidence="9" key="1">
    <citation type="submission" date="2018-07" db="EMBL/GenBank/DDBJ databases">
        <authorList>
            <person name="Quirk P.G."/>
            <person name="Krulwich T.A."/>
        </authorList>
    </citation>
    <scope>NUCLEOTIDE SEQUENCE</scope>
</reference>
<dbReference type="GO" id="GO:0003735">
    <property type="term" value="F:structural constituent of ribosome"/>
    <property type="evidence" value="ECO:0007669"/>
    <property type="project" value="InterPro"/>
</dbReference>
<dbReference type="GO" id="GO:0070181">
    <property type="term" value="F:small ribosomal subunit rRNA binding"/>
    <property type="evidence" value="ECO:0007669"/>
    <property type="project" value="TreeGrafter"/>
</dbReference>
<dbReference type="GO" id="GO:0006412">
    <property type="term" value="P:translation"/>
    <property type="evidence" value="ECO:0007669"/>
    <property type="project" value="UniProtKB-UniRule"/>
</dbReference>
<dbReference type="HAMAP" id="MF_00270">
    <property type="entry name" value="Ribosomal_bS18"/>
    <property type="match status" value="1"/>
</dbReference>
<dbReference type="GeneID" id="38279153"/>
<dbReference type="PANTHER" id="PTHR13479">
    <property type="entry name" value="30S RIBOSOMAL PROTEIN S18"/>
    <property type="match status" value="1"/>
</dbReference>
<sequence>MKVNLKKTNLNYKNVLLLRKFITPEGKILPRRLTQVPLHKHKQITNCIKNARIVSFIPFKRMTFY</sequence>
<dbReference type="InterPro" id="IPR036870">
    <property type="entry name" value="Ribosomal_bS18_sf"/>
</dbReference>
<dbReference type="GO" id="GO:0009507">
    <property type="term" value="C:chloroplast"/>
    <property type="evidence" value="ECO:0007669"/>
    <property type="project" value="UniProtKB-SubCell"/>
</dbReference>
<comment type="subcellular location">
    <subcellularLocation>
        <location evidence="7">Plastid</location>
        <location evidence="7">Chloroplast</location>
    </subcellularLocation>
</comment>
<name>A0A386B0N6_CODAR</name>
<dbReference type="InterPro" id="IPR001648">
    <property type="entry name" value="Ribosomal_bS18"/>
</dbReference>
<dbReference type="PROSITE" id="PS00057">
    <property type="entry name" value="RIBOSOMAL_S18"/>
    <property type="match status" value="1"/>
</dbReference>
<dbReference type="AlphaFoldDB" id="A0A386B0N6"/>
<geneLocation type="chloroplast" evidence="9"/>
<dbReference type="Gene3D" id="4.10.640.10">
    <property type="entry name" value="Ribosomal protein S18"/>
    <property type="match status" value="1"/>
</dbReference>
<dbReference type="RefSeq" id="YP_009519258.1">
    <property type="nucleotide sequence ID" value="NC_039524.1"/>
</dbReference>